<proteinExistence type="predicted"/>
<name>A0ABS9EC57_9FLAO</name>
<evidence type="ECO:0000313" key="1">
    <source>
        <dbReference type="EMBL" id="MCF4100476.1"/>
    </source>
</evidence>
<gene>
    <name evidence="1" type="ORF">L1I30_02240</name>
</gene>
<dbReference type="InterPro" id="IPR025366">
    <property type="entry name" value="DUF4270"/>
</dbReference>
<dbReference type="RefSeq" id="WP_236132621.1">
    <property type="nucleotide sequence ID" value="NZ_JAKGTH010000006.1"/>
</dbReference>
<accession>A0ABS9EC57</accession>
<keyword evidence="2" id="KW-1185">Reference proteome</keyword>
<evidence type="ECO:0000313" key="2">
    <source>
        <dbReference type="Proteomes" id="UP001179363"/>
    </source>
</evidence>
<dbReference type="EMBL" id="JAKGTH010000006">
    <property type="protein sequence ID" value="MCF4100476.1"/>
    <property type="molecule type" value="Genomic_DNA"/>
</dbReference>
<dbReference type="Pfam" id="PF14092">
    <property type="entry name" value="DUF4270"/>
    <property type="match status" value="1"/>
</dbReference>
<sequence>MTFLKKLRFLPITLLLVSAFISCDDDYNSIGGELIGGEMDSLPNYQANVRAYSKRLGPVQTNSLSSNLLGVYKDPVYGQQIANILTQVSLSSAAPEFGENAILDSVVLTLPYFNTALEADESGNAVYQLDSIFGDAPFKLSITRSNYFLNDFDPEANFETSQKYYSNQASLFENNLIGEPLYVNETFKPSAQEVVYFEKNDEGETDTIRKAPRLRVNLPVQFFQDNIINKEGSSELSNNNNFKNFIRGLYFKAAPVNENGEMLLLDMSNADAGITLFYSSDPEDDSTERVQGSYKINLGPNRVNTFSEEFPAGIEEEIAQADTLIGSENLYLKGGAGSIAVIKLFEDEAELEELRSKNWLINEANLTFYVNKNEVDGGVSEPERIYLYNLETNTVLVDYQIDQTGNTAAPVNSKIIHSGRLVRDEDENGVSYKIKITQYISNLLNDEDLENVKLGLVVTQNINDVANVALKTPINGISRVPRASVMSPEGTVLHGNLATDSSKRLKLNIYYTETNN</sequence>
<comment type="caution">
    <text evidence="1">The sequence shown here is derived from an EMBL/GenBank/DDBJ whole genome shotgun (WGS) entry which is preliminary data.</text>
</comment>
<protein>
    <submittedName>
        <fullName evidence="1">DUF4270 domain-containing protein</fullName>
    </submittedName>
</protein>
<dbReference type="PROSITE" id="PS51257">
    <property type="entry name" value="PROKAR_LIPOPROTEIN"/>
    <property type="match status" value="1"/>
</dbReference>
<dbReference type="Proteomes" id="UP001179363">
    <property type="component" value="Unassembled WGS sequence"/>
</dbReference>
<organism evidence="1 2">
    <name type="scientific">Gillisia lutea</name>
    <dbReference type="NCBI Taxonomy" id="2909668"/>
    <lineage>
        <taxon>Bacteria</taxon>
        <taxon>Pseudomonadati</taxon>
        <taxon>Bacteroidota</taxon>
        <taxon>Flavobacteriia</taxon>
        <taxon>Flavobacteriales</taxon>
        <taxon>Flavobacteriaceae</taxon>
        <taxon>Gillisia</taxon>
    </lineage>
</organism>
<reference evidence="1" key="1">
    <citation type="submission" date="2022-01" db="EMBL/GenBank/DDBJ databases">
        <title>Gillisia lutea sp. nov., isolated from marine plastic residues from the Malvarosa beach (Valencia, Spain).</title>
        <authorList>
            <person name="Vidal-Verdu A."/>
            <person name="Molina-Menor E."/>
            <person name="Satari L."/>
            <person name="Pascual J."/>
            <person name="Pereto J."/>
            <person name="Porcar M."/>
        </authorList>
    </citation>
    <scope>NUCLEOTIDE SEQUENCE</scope>
    <source>
        <strain evidence="1">M10.2A</strain>
    </source>
</reference>